<evidence type="ECO:0000313" key="1">
    <source>
        <dbReference type="EMBL" id="AKZ56197.1"/>
    </source>
</evidence>
<reference evidence="2" key="1">
    <citation type="journal article" date="2015" name="J. Biotechnol.">
        <title>Complete genome sequence of Streptomyces ambofaciens ATCC 23877, the spiramycin producer.</title>
        <authorList>
            <person name="Thibessard A."/>
            <person name="Haas D."/>
            <person name="Gerbaud C."/>
            <person name="Aigle B."/>
            <person name="Lautru S."/>
            <person name="Pernodet J.L."/>
            <person name="Leblond P."/>
        </authorList>
    </citation>
    <scope>NUCLEOTIDE SEQUENCE [LARGE SCALE GENOMIC DNA]</scope>
    <source>
        <strain evidence="2">ATCC 23877 / 3486 / DSM 40053 / JCM 4204 / NBRC 12836 / NRRL B-2516</strain>
    </source>
</reference>
<organism evidence="1 2">
    <name type="scientific">Streptomyces ambofaciens (strain ATCC 23877 / 3486 / DSM 40053 / JCM 4204 / NBRC 12836 / NRRL B-2516)</name>
    <dbReference type="NCBI Taxonomy" id="278992"/>
    <lineage>
        <taxon>Bacteria</taxon>
        <taxon>Bacillati</taxon>
        <taxon>Actinomycetota</taxon>
        <taxon>Actinomycetes</taxon>
        <taxon>Kitasatosporales</taxon>
        <taxon>Streptomycetaceae</taxon>
        <taxon>Streptomyces</taxon>
    </lineage>
</organism>
<dbReference type="AlphaFoldDB" id="A0A0K2ATQ2"/>
<dbReference type="Proteomes" id="UP000061018">
    <property type="component" value="Chromosome"/>
</dbReference>
<sequence length="90" mass="10349">MRHLPWVPRSCLRRLTRRLFPDGRWQDSALRQPGPAMASGHDRRHALRGFSKTITASETYISRDPKRTYVPNHDANCPYFSPDSPTTVSV</sequence>
<name>A0A0K2ATQ2_STRA7</name>
<gene>
    <name evidence="1" type="ORF">SAM23877_3148</name>
</gene>
<dbReference type="KEGG" id="samb:SAM23877_3148"/>
<protein>
    <submittedName>
        <fullName evidence="1">Uncharacterized protein</fullName>
    </submittedName>
</protein>
<proteinExistence type="predicted"/>
<evidence type="ECO:0000313" key="2">
    <source>
        <dbReference type="Proteomes" id="UP000061018"/>
    </source>
</evidence>
<dbReference type="EMBL" id="CP012382">
    <property type="protein sequence ID" value="AKZ56197.1"/>
    <property type="molecule type" value="Genomic_DNA"/>
</dbReference>
<accession>A0A0K2ATQ2</accession>